<dbReference type="RefSeq" id="WP_002996295.1">
    <property type="nucleotide sequence ID" value="NZ_AOHC02000014.1"/>
</dbReference>
<dbReference type="GO" id="GO:0008817">
    <property type="term" value="F:corrinoid adenosyltransferase activity"/>
    <property type="evidence" value="ECO:0007669"/>
    <property type="project" value="UniProtKB-UniRule"/>
</dbReference>
<dbReference type="STRING" id="1218598.LEP1GSC060_1069"/>
<evidence type="ECO:0000256" key="13">
    <source>
        <dbReference type="ARBA" id="ARBA00048555"/>
    </source>
</evidence>
<accession>N1WFV8</accession>
<comment type="catalytic activity">
    <reaction evidence="14 15">
        <text>2 cob(II)alamin + reduced [electron-transfer flavoprotein] + 2 ATP = 2 adenosylcob(III)alamin + 2 triphosphate + oxidized [electron-transfer flavoprotein] + 3 H(+)</text>
        <dbReference type="Rhea" id="RHEA:28671"/>
        <dbReference type="Rhea" id="RHEA-COMP:10685"/>
        <dbReference type="Rhea" id="RHEA-COMP:10686"/>
        <dbReference type="ChEBI" id="CHEBI:15378"/>
        <dbReference type="ChEBI" id="CHEBI:16304"/>
        <dbReference type="ChEBI" id="CHEBI:18036"/>
        <dbReference type="ChEBI" id="CHEBI:18408"/>
        <dbReference type="ChEBI" id="CHEBI:30616"/>
        <dbReference type="ChEBI" id="CHEBI:57692"/>
        <dbReference type="ChEBI" id="CHEBI:58307"/>
        <dbReference type="EC" id="2.5.1.17"/>
    </reaction>
</comment>
<name>N1WFV8_9LEPT</name>
<evidence type="ECO:0000256" key="4">
    <source>
        <dbReference type="ARBA" id="ARBA00012454"/>
    </source>
</evidence>
<evidence type="ECO:0000256" key="12">
    <source>
        <dbReference type="ARBA" id="ARBA00033354"/>
    </source>
</evidence>
<dbReference type="AlphaFoldDB" id="N1WFV8"/>
<evidence type="ECO:0000313" key="17">
    <source>
        <dbReference type="EMBL" id="EMY79146.1"/>
    </source>
</evidence>
<dbReference type="InterPro" id="IPR029499">
    <property type="entry name" value="PduO-typ"/>
</dbReference>
<dbReference type="InterPro" id="IPR036451">
    <property type="entry name" value="CblAdoTrfase-like_sf"/>
</dbReference>
<evidence type="ECO:0000256" key="10">
    <source>
        <dbReference type="ARBA" id="ARBA00031529"/>
    </source>
</evidence>
<evidence type="ECO:0000313" key="18">
    <source>
        <dbReference type="Proteomes" id="UP000012313"/>
    </source>
</evidence>
<dbReference type="GO" id="GO:0009236">
    <property type="term" value="P:cobalamin biosynthetic process"/>
    <property type="evidence" value="ECO:0007669"/>
    <property type="project" value="UniProtKB-UniRule"/>
</dbReference>
<dbReference type="GO" id="GO:0005524">
    <property type="term" value="F:ATP binding"/>
    <property type="evidence" value="ECO:0007669"/>
    <property type="project" value="UniProtKB-UniRule"/>
</dbReference>
<evidence type="ECO:0000256" key="5">
    <source>
        <dbReference type="ARBA" id="ARBA00020963"/>
    </source>
</evidence>
<keyword evidence="18" id="KW-1185">Reference proteome</keyword>
<proteinExistence type="inferred from homology"/>
<reference evidence="17" key="1">
    <citation type="submission" date="2013-03" db="EMBL/GenBank/DDBJ databases">
        <authorList>
            <person name="Harkins D.M."/>
            <person name="Durkin A.S."/>
            <person name="Brinkac L.M."/>
            <person name="Haft D.H."/>
            <person name="Selengut J.D."/>
            <person name="Sanka R."/>
            <person name="DePew J."/>
            <person name="Purushe J."/>
            <person name="Hartskeerl R.A."/>
            <person name="Ahmed A."/>
            <person name="van der Linden H."/>
            <person name="Goris M.G.A."/>
            <person name="Vinetz J.M."/>
            <person name="Sutton G.G."/>
            <person name="Nierman W.C."/>
            <person name="Fouts D.E."/>
        </authorList>
    </citation>
    <scope>NUCLEOTIDE SEQUENCE [LARGE SCALE GENOMIC DNA]</scope>
    <source>
        <strain evidence="17">ICFT</strain>
    </source>
</reference>
<dbReference type="PANTHER" id="PTHR12213">
    <property type="entry name" value="CORRINOID ADENOSYLTRANSFERASE"/>
    <property type="match status" value="1"/>
</dbReference>
<evidence type="ECO:0000256" key="7">
    <source>
        <dbReference type="ARBA" id="ARBA00022679"/>
    </source>
</evidence>
<keyword evidence="15" id="KW-0169">Cobalamin biosynthesis</keyword>
<dbReference type="GO" id="GO:0005737">
    <property type="term" value="C:cytoplasm"/>
    <property type="evidence" value="ECO:0007669"/>
    <property type="project" value="UniProtKB-SubCell"/>
</dbReference>
<evidence type="ECO:0000256" key="15">
    <source>
        <dbReference type="RuleBase" id="RU366026"/>
    </source>
</evidence>
<gene>
    <name evidence="17" type="ORF">LEP1GSC060_1069</name>
</gene>
<comment type="catalytic activity">
    <reaction evidence="13 15">
        <text>2 cob(II)yrinate a,c diamide + reduced [electron-transfer flavoprotein] + 2 ATP = 2 adenosylcob(III)yrinate a,c-diamide + 2 triphosphate + oxidized [electron-transfer flavoprotein] + 3 H(+)</text>
        <dbReference type="Rhea" id="RHEA:11528"/>
        <dbReference type="Rhea" id="RHEA-COMP:10685"/>
        <dbReference type="Rhea" id="RHEA-COMP:10686"/>
        <dbReference type="ChEBI" id="CHEBI:15378"/>
        <dbReference type="ChEBI" id="CHEBI:18036"/>
        <dbReference type="ChEBI" id="CHEBI:30616"/>
        <dbReference type="ChEBI" id="CHEBI:57692"/>
        <dbReference type="ChEBI" id="CHEBI:58307"/>
        <dbReference type="ChEBI" id="CHEBI:58503"/>
        <dbReference type="ChEBI" id="CHEBI:58537"/>
        <dbReference type="EC" id="2.5.1.17"/>
    </reaction>
</comment>
<evidence type="ECO:0000256" key="9">
    <source>
        <dbReference type="ARBA" id="ARBA00022840"/>
    </source>
</evidence>
<keyword evidence="9 15" id="KW-0067">ATP-binding</keyword>
<keyword evidence="6" id="KW-0963">Cytoplasm</keyword>
<evidence type="ECO:0000256" key="1">
    <source>
        <dbReference type="ARBA" id="ARBA00004496"/>
    </source>
</evidence>
<dbReference type="OrthoDB" id="9778896at2"/>
<comment type="similarity">
    <text evidence="3 15">Belongs to the Cob(I)alamin adenosyltransferase family.</text>
</comment>
<dbReference type="Proteomes" id="UP000012313">
    <property type="component" value="Unassembled WGS sequence"/>
</dbReference>
<evidence type="ECO:0000256" key="11">
    <source>
        <dbReference type="ARBA" id="ARBA00033334"/>
    </source>
</evidence>
<evidence type="ECO:0000256" key="2">
    <source>
        <dbReference type="ARBA" id="ARBA00005121"/>
    </source>
</evidence>
<comment type="subcellular location">
    <subcellularLocation>
        <location evidence="1">Cytoplasm</location>
    </subcellularLocation>
</comment>
<evidence type="ECO:0000256" key="3">
    <source>
        <dbReference type="ARBA" id="ARBA00007487"/>
    </source>
</evidence>
<protein>
    <recommendedName>
        <fullName evidence="5 15">Corrinoid adenosyltransferase</fullName>
        <ecNumber evidence="4 15">2.5.1.17</ecNumber>
    </recommendedName>
    <alternativeName>
        <fullName evidence="10 15">Cob(II)alamin adenosyltransferase</fullName>
    </alternativeName>
    <alternativeName>
        <fullName evidence="12 15">Cob(II)yrinic acid a,c-diamide adenosyltransferase</fullName>
    </alternativeName>
    <alternativeName>
        <fullName evidence="11 15">Cobinamide/cobalamin adenosyltransferase</fullName>
    </alternativeName>
</protein>
<evidence type="ECO:0000256" key="14">
    <source>
        <dbReference type="ARBA" id="ARBA00048692"/>
    </source>
</evidence>
<dbReference type="NCBIfam" id="TIGR00636">
    <property type="entry name" value="PduO_Nterm"/>
    <property type="match status" value="1"/>
</dbReference>
<keyword evidence="7 15" id="KW-0808">Transferase</keyword>
<evidence type="ECO:0000259" key="16">
    <source>
        <dbReference type="Pfam" id="PF01923"/>
    </source>
</evidence>
<comment type="caution">
    <text evidence="17">The sequence shown here is derived from an EMBL/GenBank/DDBJ whole genome shotgun (WGS) entry which is preliminary data.</text>
</comment>
<organism evidence="17 18">
    <name type="scientific">Leptospira weilii serovar Ranarum str. ICFT</name>
    <dbReference type="NCBI Taxonomy" id="1218598"/>
    <lineage>
        <taxon>Bacteria</taxon>
        <taxon>Pseudomonadati</taxon>
        <taxon>Spirochaetota</taxon>
        <taxon>Spirochaetia</taxon>
        <taxon>Leptospirales</taxon>
        <taxon>Leptospiraceae</taxon>
        <taxon>Leptospira</taxon>
    </lineage>
</organism>
<feature type="domain" description="Cobalamin adenosyltransferase-like" evidence="16">
    <location>
        <begin position="3"/>
        <end position="165"/>
    </location>
</feature>
<evidence type="ECO:0000256" key="8">
    <source>
        <dbReference type="ARBA" id="ARBA00022741"/>
    </source>
</evidence>
<dbReference type="Gene3D" id="1.20.1200.10">
    <property type="entry name" value="Cobalamin adenosyltransferase-like"/>
    <property type="match status" value="1"/>
</dbReference>
<dbReference type="Pfam" id="PF01923">
    <property type="entry name" value="Cob_adeno_trans"/>
    <property type="match status" value="1"/>
</dbReference>
<dbReference type="EC" id="2.5.1.17" evidence="4 15"/>
<dbReference type="PANTHER" id="PTHR12213:SF0">
    <property type="entry name" value="CORRINOID ADENOSYLTRANSFERASE MMAB"/>
    <property type="match status" value="1"/>
</dbReference>
<dbReference type="UniPathway" id="UPA00148">
    <property type="reaction ID" value="UER00233"/>
</dbReference>
<dbReference type="SUPFAM" id="SSF89028">
    <property type="entry name" value="Cobalamin adenosyltransferase-like"/>
    <property type="match status" value="1"/>
</dbReference>
<keyword evidence="8 15" id="KW-0547">Nucleotide-binding</keyword>
<dbReference type="FunFam" id="1.20.1200.10:FF:000003">
    <property type="entry name" value="ATP:cob(I)alamin adenosyltransferase"/>
    <property type="match status" value="1"/>
</dbReference>
<sequence length="183" mass="20794">MKIYTKKGDFGQTSLATGVKVPKSDRRVELYGTADELNSTIGVVQSFLPQHSNLRPPLETIQNLLFELGSELAGFRPKEGSCILETDITFLESQIDQMQEKLEPLKKFILPGGTRASSFLHISRTVARRLERDMVKFKEEGLEILSPPLIFINRLSDYFFVAARFSNLEENIQEPLWTSRAKT</sequence>
<dbReference type="InterPro" id="IPR016030">
    <property type="entry name" value="CblAdoTrfase-like"/>
</dbReference>
<evidence type="ECO:0000256" key="6">
    <source>
        <dbReference type="ARBA" id="ARBA00022490"/>
    </source>
</evidence>
<comment type="pathway">
    <text evidence="2 15">Cofactor biosynthesis; adenosylcobalamin biosynthesis; adenosylcobalamin from cob(II)yrinate a,c-diamide: step 2/7.</text>
</comment>
<dbReference type="EMBL" id="AOHC02000014">
    <property type="protein sequence ID" value="EMY79146.1"/>
    <property type="molecule type" value="Genomic_DNA"/>
</dbReference>